<keyword evidence="4" id="KW-1185">Reference proteome</keyword>
<feature type="compositionally biased region" description="Gly residues" evidence="1">
    <location>
        <begin position="133"/>
        <end position="144"/>
    </location>
</feature>
<feature type="compositionally biased region" description="Basic and acidic residues" evidence="1">
    <location>
        <begin position="272"/>
        <end position="282"/>
    </location>
</feature>
<feature type="compositionally biased region" description="Basic and acidic residues" evidence="1">
    <location>
        <begin position="23"/>
        <end position="35"/>
    </location>
</feature>
<dbReference type="PANTHER" id="PTHR47041:SF5">
    <property type="entry name" value="SEC14 CYTOSOLIC FACTOR FAMILY PROTEIN"/>
    <property type="match status" value="1"/>
</dbReference>
<dbReference type="CDD" id="cd00170">
    <property type="entry name" value="SEC14"/>
    <property type="match status" value="1"/>
</dbReference>
<dbReference type="PROSITE" id="PS50191">
    <property type="entry name" value="CRAL_TRIO"/>
    <property type="match status" value="1"/>
</dbReference>
<evidence type="ECO:0000313" key="4">
    <source>
        <dbReference type="Proteomes" id="UP001438707"/>
    </source>
</evidence>
<dbReference type="AlphaFoldDB" id="A0AAW1S979"/>
<dbReference type="Gene3D" id="3.40.525.10">
    <property type="entry name" value="CRAL-TRIO lipid binding domain"/>
    <property type="match status" value="1"/>
</dbReference>
<dbReference type="InterPro" id="IPR001251">
    <property type="entry name" value="CRAL-TRIO_dom"/>
</dbReference>
<reference evidence="3 4" key="1">
    <citation type="journal article" date="2024" name="Nat. Commun.">
        <title>Phylogenomics reveals the evolutionary origins of lichenization in chlorophyte algae.</title>
        <authorList>
            <person name="Puginier C."/>
            <person name="Libourel C."/>
            <person name="Otte J."/>
            <person name="Skaloud P."/>
            <person name="Haon M."/>
            <person name="Grisel S."/>
            <person name="Petersen M."/>
            <person name="Berrin J.G."/>
            <person name="Delaux P.M."/>
            <person name="Dal Grande F."/>
            <person name="Keller J."/>
        </authorList>
    </citation>
    <scope>NUCLEOTIDE SEQUENCE [LARGE SCALE GENOMIC DNA]</scope>
    <source>
        <strain evidence="3 4">SAG 2145</strain>
    </source>
</reference>
<dbReference type="SUPFAM" id="SSF52087">
    <property type="entry name" value="CRAL/TRIO domain"/>
    <property type="match status" value="1"/>
</dbReference>
<feature type="compositionally biased region" description="Low complexity" evidence="1">
    <location>
        <begin position="695"/>
        <end position="712"/>
    </location>
</feature>
<evidence type="ECO:0000259" key="2">
    <source>
        <dbReference type="PROSITE" id="PS50191"/>
    </source>
</evidence>
<feature type="compositionally biased region" description="Polar residues" evidence="1">
    <location>
        <begin position="340"/>
        <end position="353"/>
    </location>
</feature>
<protein>
    <recommendedName>
        <fullName evidence="2">CRAL-TRIO domain-containing protein</fullName>
    </recommendedName>
</protein>
<feature type="domain" description="CRAL-TRIO" evidence="2">
    <location>
        <begin position="465"/>
        <end position="625"/>
    </location>
</feature>
<feature type="compositionally biased region" description="Polar residues" evidence="1">
    <location>
        <begin position="36"/>
        <end position="56"/>
    </location>
</feature>
<feature type="compositionally biased region" description="Polar residues" evidence="1">
    <location>
        <begin position="682"/>
        <end position="691"/>
    </location>
</feature>
<sequence length="897" mass="95935">MGSLLGGLPHMLRRRQQSAQAPDEQKDRQPSKEAKVTTNSRESDQQSSRQKASSPDATDKKPSEAQQQPDRHSDPSQAAPAEPPDNGGEGEQSIPSENRADRPSAARIVAYSDSDSDDEPLVRRRKAREKGEAGGSDAEGGLQSGQGFAPDGSSRLGLAARSQQKLLQAKVQAATGARRMKRGINLDLLMKVFLLAIFHRLRPKSTSAFEILSLAVPLPAALVSWMRLDARLFKFPAAVRASIAQVKSFAGPTLALEALRFALHRLPPDVQERFRPVRRGEEGSGGSTGSQSARLGDVSQAGAQGQGRSAGPPSSSPTRPASTPPIPPLRAAPLGGHPRGNQTGHQGRTTSGDLGNRSPAKAGPRGRTSSADVARSRAREMASLARSLTARGARLPVPRFDARSAELMRFAAACGLLEAETEEARSEALAKTTMRILETLQWLDDRSFMSSAQLGRWEHLVRWQGHDTEGRPLLVVRLARACKECQSHRIATFAEAIISQVNKVVKELLSNDAASPEQIVAIIDMREASAFSMLRRASLLSGVAATLCKHYPHRLAAAYVVGPSRLLGWAWRLGSTSLPSSTGAKVKQLEFGDPALPLPSAALDLPPHKPPAAPKARGGSALRRSISMSTMDAVRGPKTPRKQVSLVSPTEAAELARMAEEEGDKQGSTALPQLRTRLAQGLSHSASNSPRCHSARLASSPRSSAPTLLENSDLSLTTNSLLEPLLDQRLSRPRRPPMPTLTGLSGFAAMLEERNSGLAAVTEELHGPASEPRPPSLRRGMAGSGLPSSTSTASPRGTPRTPRGSLRRDPSTRRPGTMGESVSQEQGQGADNHREGHRLQRQGRSLDSAFREARASPPSRGTEQALANAQAALPSLMLVMFILAMLQRLLIPFSGSI</sequence>
<feature type="compositionally biased region" description="Polar residues" evidence="1">
    <location>
        <begin position="786"/>
        <end position="795"/>
    </location>
</feature>
<feature type="compositionally biased region" description="Low complexity" evidence="1">
    <location>
        <begin position="299"/>
        <end position="321"/>
    </location>
</feature>
<evidence type="ECO:0000313" key="3">
    <source>
        <dbReference type="EMBL" id="KAK9842813.1"/>
    </source>
</evidence>
<feature type="region of interest" description="Disordered" evidence="1">
    <location>
        <begin position="1"/>
        <end position="155"/>
    </location>
</feature>
<dbReference type="PANTHER" id="PTHR47041">
    <property type="entry name" value="SEC14 CYTOSOLIC FACTOR FAMILY PROTEIN / PHOSPHOGLYCERIDE TRANSFER FAMILY PROTEIN"/>
    <property type="match status" value="1"/>
</dbReference>
<feature type="region of interest" description="Disordered" evidence="1">
    <location>
        <begin position="680"/>
        <end position="712"/>
    </location>
</feature>
<dbReference type="InterPro" id="IPR036865">
    <property type="entry name" value="CRAL-TRIO_dom_sf"/>
</dbReference>
<dbReference type="Proteomes" id="UP001438707">
    <property type="component" value="Unassembled WGS sequence"/>
</dbReference>
<accession>A0AAW1S979</accession>
<feature type="region of interest" description="Disordered" evidence="1">
    <location>
        <begin position="763"/>
        <end position="863"/>
    </location>
</feature>
<feature type="compositionally biased region" description="Basic and acidic residues" evidence="1">
    <location>
        <begin position="57"/>
        <end position="74"/>
    </location>
</feature>
<feature type="region of interest" description="Disordered" evidence="1">
    <location>
        <begin position="629"/>
        <end position="648"/>
    </location>
</feature>
<evidence type="ECO:0000256" key="1">
    <source>
        <dbReference type="SAM" id="MobiDB-lite"/>
    </source>
</evidence>
<name>A0AAW1S979_9CHLO</name>
<dbReference type="Pfam" id="PF00650">
    <property type="entry name" value="CRAL_TRIO"/>
    <property type="match status" value="1"/>
</dbReference>
<feature type="region of interest" description="Disordered" evidence="1">
    <location>
        <begin position="604"/>
        <end position="624"/>
    </location>
</feature>
<feature type="compositionally biased region" description="Polar residues" evidence="1">
    <location>
        <begin position="820"/>
        <end position="829"/>
    </location>
</feature>
<proteinExistence type="predicted"/>
<feature type="region of interest" description="Disordered" evidence="1">
    <location>
        <begin position="272"/>
        <end position="378"/>
    </location>
</feature>
<gene>
    <name evidence="3" type="ORF">WJX74_002768</name>
</gene>
<comment type="caution">
    <text evidence="3">The sequence shown here is derived from an EMBL/GenBank/DDBJ whole genome shotgun (WGS) entry which is preliminary data.</text>
</comment>
<organism evidence="3 4">
    <name type="scientific">Apatococcus lobatus</name>
    <dbReference type="NCBI Taxonomy" id="904363"/>
    <lineage>
        <taxon>Eukaryota</taxon>
        <taxon>Viridiplantae</taxon>
        <taxon>Chlorophyta</taxon>
        <taxon>core chlorophytes</taxon>
        <taxon>Trebouxiophyceae</taxon>
        <taxon>Chlorellales</taxon>
        <taxon>Chlorellaceae</taxon>
        <taxon>Apatococcus</taxon>
    </lineage>
</organism>
<dbReference type="EMBL" id="JALJOS010000002">
    <property type="protein sequence ID" value="KAK9842813.1"/>
    <property type="molecule type" value="Genomic_DNA"/>
</dbReference>